<evidence type="ECO:0000313" key="1">
    <source>
        <dbReference type="Proteomes" id="UP000000437"/>
    </source>
</evidence>
<protein>
    <submittedName>
        <fullName evidence="2">Uncharacterized protein</fullName>
    </submittedName>
</protein>
<name>A0AC58GME5_DANRE</name>
<reference evidence="2" key="1">
    <citation type="submission" date="2025-08" db="UniProtKB">
        <authorList>
            <consortium name="RefSeq"/>
        </authorList>
    </citation>
    <scope>IDENTIFICATION</scope>
    <source>
        <strain evidence="2">Tuebingen</strain>
        <tissue evidence="2">Fibroblasts and whole tissue</tissue>
    </source>
</reference>
<proteinExistence type="predicted"/>
<organism evidence="1 2">
    <name type="scientific">Danio rerio</name>
    <name type="common">Zebrafish</name>
    <name type="synonym">Brachydanio rerio</name>
    <dbReference type="NCBI Taxonomy" id="7955"/>
    <lineage>
        <taxon>Eukaryota</taxon>
        <taxon>Metazoa</taxon>
        <taxon>Chordata</taxon>
        <taxon>Craniata</taxon>
        <taxon>Vertebrata</taxon>
        <taxon>Euteleostomi</taxon>
        <taxon>Actinopterygii</taxon>
        <taxon>Neopterygii</taxon>
        <taxon>Teleostei</taxon>
        <taxon>Ostariophysi</taxon>
        <taxon>Cypriniformes</taxon>
        <taxon>Danionidae</taxon>
        <taxon>Danioninae</taxon>
        <taxon>Danio</taxon>
    </lineage>
</organism>
<dbReference type="RefSeq" id="XP_073770829.1">
    <property type="nucleotide sequence ID" value="XM_073914728.1"/>
</dbReference>
<sequence>MSYYGNMDIHETHKMKREEEEEMEIYANADPNNSSDVWTETDNSVTRCKKLQHTGSYSVRIKNSRAAPVCLVLLCFLLLTVVMVLSVIIYTNNTNYTEERHQLLTNITNLTEDRDTLLTKITNLTEDQNQLHAKNIRLTQEKDELLSNEQDLIKQRDHLNQEKNELLKMEWIYYRSNLYYFFKLKKSWTESRRYCRNHGADLVIINNREEQDFVDKITAGEKAWIGLSDSDVEGSWKWVDDSKPTSWIWHYGEPSSGGGQVEEDCVLTVTSAWADYPCDAEFQWICEKRVFK</sequence>
<dbReference type="Proteomes" id="UP000000437">
    <property type="component" value="Chromosome 10"/>
</dbReference>
<gene>
    <name evidence="2" type="primary">LOC101884413</name>
</gene>
<evidence type="ECO:0000313" key="2">
    <source>
        <dbReference type="RefSeq" id="XP_073770829.1"/>
    </source>
</evidence>
<keyword evidence="1" id="KW-1185">Reference proteome</keyword>
<accession>A0AC58GME5</accession>